<keyword evidence="3" id="KW-1185">Reference proteome</keyword>
<dbReference type="EMBL" id="MLYV02000445">
    <property type="protein sequence ID" value="PSR97098.1"/>
    <property type="molecule type" value="Genomic_DNA"/>
</dbReference>
<name>A0A2R6PVF2_9APHY</name>
<dbReference type="Proteomes" id="UP000186601">
    <property type="component" value="Unassembled WGS sequence"/>
</dbReference>
<feature type="compositionally biased region" description="Polar residues" evidence="1">
    <location>
        <begin position="27"/>
        <end position="37"/>
    </location>
</feature>
<reference evidence="2 3" key="1">
    <citation type="submission" date="2018-02" db="EMBL/GenBank/DDBJ databases">
        <title>Genome sequence of the basidiomycete white-rot fungus Phlebia centrifuga.</title>
        <authorList>
            <person name="Granchi Z."/>
            <person name="Peng M."/>
            <person name="de Vries R.P."/>
            <person name="Hilden K."/>
            <person name="Makela M.R."/>
            <person name="Grigoriev I."/>
            <person name="Riley R."/>
        </authorList>
    </citation>
    <scope>NUCLEOTIDE SEQUENCE [LARGE SCALE GENOMIC DNA]</scope>
    <source>
        <strain evidence="2 3">FBCC195</strain>
    </source>
</reference>
<organism evidence="2 3">
    <name type="scientific">Hermanssonia centrifuga</name>
    <dbReference type="NCBI Taxonomy" id="98765"/>
    <lineage>
        <taxon>Eukaryota</taxon>
        <taxon>Fungi</taxon>
        <taxon>Dikarya</taxon>
        <taxon>Basidiomycota</taxon>
        <taxon>Agaricomycotina</taxon>
        <taxon>Agaricomycetes</taxon>
        <taxon>Polyporales</taxon>
        <taxon>Meruliaceae</taxon>
        <taxon>Hermanssonia</taxon>
    </lineage>
</organism>
<proteinExistence type="predicted"/>
<feature type="region of interest" description="Disordered" evidence="1">
    <location>
        <begin position="15"/>
        <end position="47"/>
    </location>
</feature>
<comment type="caution">
    <text evidence="2">The sequence shown here is derived from an EMBL/GenBank/DDBJ whole genome shotgun (WGS) entry which is preliminary data.</text>
</comment>
<evidence type="ECO:0000256" key="1">
    <source>
        <dbReference type="SAM" id="MobiDB-lite"/>
    </source>
</evidence>
<dbReference type="AlphaFoldDB" id="A0A2R6PVF2"/>
<evidence type="ECO:0000313" key="2">
    <source>
        <dbReference type="EMBL" id="PSR97098.1"/>
    </source>
</evidence>
<sequence length="404" mass="45242">MPPSQNSEVYNFLTSAPAEFKRKSPQGGDQNRSTNTYLDVPPPRTKGSTHLWSSRILRGVRLGMDPDAEWKEEKENFLQDARSWKPLHLPVTPIPFDYPRTEDDVVLAFELQVAIPILQIANANKWVPHPVGKMSNVRWDLALLGEAYSKTPEDPSLSGEKLPGVRVDKLFVLSPFLREGAESRQYVAAERFRQQQATKADESGVRGANGYLREDTIWGFAEGSLDDSTASLKGLLPLECKNLNALKKDLFEWLAAHRIPLDDTAERVITLALAKSTQSGPNRPRPTKQALLGTISMLQQALRYGRHYGVPRVMLTDYFSAVVIDTHLQSNVEAPSGTAASEGEHKRPLGQEHKPNVVTSLNWFFVEKEDLRATVAYYLRSALSKVRKLLDDNVKAQEAGKPEY</sequence>
<protein>
    <submittedName>
        <fullName evidence="2">Uncharacterized protein</fullName>
    </submittedName>
</protein>
<gene>
    <name evidence="2" type="ORF">PHLCEN_2v4379</name>
</gene>
<evidence type="ECO:0000313" key="3">
    <source>
        <dbReference type="Proteomes" id="UP000186601"/>
    </source>
</evidence>
<accession>A0A2R6PVF2</accession>
<dbReference type="OrthoDB" id="2804357at2759"/>